<dbReference type="PANTHER" id="PTHR30329:SF21">
    <property type="entry name" value="LIPOPROTEIN YIAD-RELATED"/>
    <property type="match status" value="1"/>
</dbReference>
<accession>A0A1J5Q7C8</accession>
<sequence>MIIRTRTTLSVAMAASVFLAACSSTPLATPAAVSTATPVAPAPAAPGPASNQPTAPAVVAATPLPAYLDPGNPLSKQRSVYFDFDQAAIKPGAAPSLELHGRYLAAHPEVAIKIEGNTDRQGGAEYNLALGQKRAEAVLESLKIFGVKDAQMEAISFGMEKPKALGNDETAYAQNRRADLDYPQK</sequence>
<evidence type="ECO:0000256" key="7">
    <source>
        <dbReference type="SAM" id="MobiDB-lite"/>
    </source>
</evidence>
<name>A0A1J5Q7C8_9ZZZZ</name>
<keyword evidence="3" id="KW-0472">Membrane</keyword>
<evidence type="ECO:0000256" key="4">
    <source>
        <dbReference type="ARBA" id="ARBA00023139"/>
    </source>
</evidence>
<keyword evidence="2" id="KW-0732">Signal</keyword>
<dbReference type="Gene3D" id="3.30.1330.60">
    <property type="entry name" value="OmpA-like domain"/>
    <property type="match status" value="1"/>
</dbReference>
<feature type="region of interest" description="Disordered" evidence="7">
    <location>
        <begin position="166"/>
        <end position="185"/>
    </location>
</feature>
<dbReference type="PROSITE" id="PS51257">
    <property type="entry name" value="PROKAR_LIPOPROTEIN"/>
    <property type="match status" value="1"/>
</dbReference>
<dbReference type="CDD" id="cd07185">
    <property type="entry name" value="OmpA_C-like"/>
    <property type="match status" value="1"/>
</dbReference>
<dbReference type="PRINTS" id="PR01021">
    <property type="entry name" value="OMPADOMAIN"/>
</dbReference>
<dbReference type="InterPro" id="IPR039001">
    <property type="entry name" value="Pal"/>
</dbReference>
<keyword evidence="5" id="KW-0998">Cell outer membrane</keyword>
<dbReference type="GO" id="GO:0009279">
    <property type="term" value="C:cell outer membrane"/>
    <property type="evidence" value="ECO:0007669"/>
    <property type="project" value="UniProtKB-SubCell"/>
</dbReference>
<evidence type="ECO:0000256" key="1">
    <source>
        <dbReference type="ARBA" id="ARBA00004442"/>
    </source>
</evidence>
<evidence type="ECO:0000256" key="3">
    <source>
        <dbReference type="ARBA" id="ARBA00023136"/>
    </source>
</evidence>
<evidence type="ECO:0000313" key="9">
    <source>
        <dbReference type="EMBL" id="OIQ75764.1"/>
    </source>
</evidence>
<dbReference type="InterPro" id="IPR036737">
    <property type="entry name" value="OmpA-like_sf"/>
</dbReference>
<dbReference type="Pfam" id="PF00691">
    <property type="entry name" value="OmpA"/>
    <property type="match status" value="1"/>
</dbReference>
<comment type="caution">
    <text evidence="9">The sequence shown here is derived from an EMBL/GenBank/DDBJ whole genome shotgun (WGS) entry which is preliminary data.</text>
</comment>
<dbReference type="InterPro" id="IPR006665">
    <property type="entry name" value="OmpA-like"/>
</dbReference>
<organism evidence="9">
    <name type="scientific">mine drainage metagenome</name>
    <dbReference type="NCBI Taxonomy" id="410659"/>
    <lineage>
        <taxon>unclassified sequences</taxon>
        <taxon>metagenomes</taxon>
        <taxon>ecological metagenomes</taxon>
    </lineage>
</organism>
<evidence type="ECO:0000259" key="8">
    <source>
        <dbReference type="PROSITE" id="PS51123"/>
    </source>
</evidence>
<dbReference type="SUPFAM" id="SSF103088">
    <property type="entry name" value="OmpA-like"/>
    <property type="match status" value="1"/>
</dbReference>
<dbReference type="PROSITE" id="PS01068">
    <property type="entry name" value="OMPA_1"/>
    <property type="match status" value="1"/>
</dbReference>
<dbReference type="InterPro" id="IPR006664">
    <property type="entry name" value="OMP_bac"/>
</dbReference>
<dbReference type="InterPro" id="IPR006690">
    <property type="entry name" value="OMPA-like_CS"/>
</dbReference>
<dbReference type="InterPro" id="IPR050330">
    <property type="entry name" value="Bact_OuterMem_StrucFunc"/>
</dbReference>
<comment type="subcellular location">
    <subcellularLocation>
        <location evidence="1">Cell outer membrane</location>
    </subcellularLocation>
</comment>
<dbReference type="PROSITE" id="PS51123">
    <property type="entry name" value="OMPA_2"/>
    <property type="match status" value="1"/>
</dbReference>
<dbReference type="AlphaFoldDB" id="A0A1J5Q7C8"/>
<evidence type="ECO:0000256" key="2">
    <source>
        <dbReference type="ARBA" id="ARBA00022729"/>
    </source>
</evidence>
<feature type="compositionally biased region" description="Basic and acidic residues" evidence="7">
    <location>
        <begin position="176"/>
        <end position="185"/>
    </location>
</feature>
<gene>
    <name evidence="9" type="primary">pal_18</name>
    <name evidence="9" type="ORF">GALL_425610</name>
</gene>
<dbReference type="GO" id="GO:0051301">
    <property type="term" value="P:cell division"/>
    <property type="evidence" value="ECO:0007669"/>
    <property type="project" value="InterPro"/>
</dbReference>
<reference evidence="9" key="1">
    <citation type="submission" date="2016-10" db="EMBL/GenBank/DDBJ databases">
        <title>Sequence of Gallionella enrichment culture.</title>
        <authorList>
            <person name="Poehlein A."/>
            <person name="Muehling M."/>
            <person name="Daniel R."/>
        </authorList>
    </citation>
    <scope>NUCLEOTIDE SEQUENCE</scope>
</reference>
<evidence type="ECO:0000256" key="6">
    <source>
        <dbReference type="ARBA" id="ARBA00023288"/>
    </source>
</evidence>
<dbReference type="PANTHER" id="PTHR30329">
    <property type="entry name" value="STATOR ELEMENT OF FLAGELLAR MOTOR COMPLEX"/>
    <property type="match status" value="1"/>
</dbReference>
<dbReference type="HAMAP" id="MF_02204">
    <property type="entry name" value="Pal"/>
    <property type="match status" value="1"/>
</dbReference>
<evidence type="ECO:0000256" key="5">
    <source>
        <dbReference type="ARBA" id="ARBA00023237"/>
    </source>
</evidence>
<protein>
    <submittedName>
        <fullName evidence="9">Outer membrane protein P6</fullName>
    </submittedName>
</protein>
<proteinExistence type="inferred from homology"/>
<feature type="domain" description="OmpA-like" evidence="8">
    <location>
        <begin position="69"/>
        <end position="185"/>
    </location>
</feature>
<dbReference type="EMBL" id="MLJW01002063">
    <property type="protein sequence ID" value="OIQ75764.1"/>
    <property type="molecule type" value="Genomic_DNA"/>
</dbReference>
<keyword evidence="4" id="KW-0564">Palmitate</keyword>
<keyword evidence="6" id="KW-0449">Lipoprotein</keyword>